<evidence type="ECO:0000256" key="2">
    <source>
        <dbReference type="SAM" id="Coils"/>
    </source>
</evidence>
<dbReference type="SUPFAM" id="SSF57997">
    <property type="entry name" value="Tropomyosin"/>
    <property type="match status" value="1"/>
</dbReference>
<evidence type="ECO:0000313" key="3">
    <source>
        <dbReference type="Ensembl" id="ENSTGEP00000004864.1"/>
    </source>
</evidence>
<proteinExistence type="predicted"/>
<feature type="coiled-coil region" evidence="2">
    <location>
        <begin position="8"/>
        <end position="42"/>
    </location>
</feature>
<reference evidence="3" key="3">
    <citation type="submission" date="2025-09" db="UniProtKB">
        <authorList>
            <consortium name="Ensembl"/>
        </authorList>
    </citation>
    <scope>IDENTIFICATION</scope>
</reference>
<reference evidence="3" key="1">
    <citation type="submission" date="2018-05" db="EMBL/GenBank/DDBJ databases">
        <title>Whole genome of Theropithecus gelada.</title>
        <authorList>
            <person name="Chiou K.L."/>
            <person name="Snyder-Mackler N."/>
        </authorList>
    </citation>
    <scope>NUCLEOTIDE SEQUENCE [LARGE SCALE GENOMIC DNA]</scope>
</reference>
<evidence type="ECO:0000256" key="1">
    <source>
        <dbReference type="ARBA" id="ARBA00023054"/>
    </source>
</evidence>
<keyword evidence="1 2" id="KW-0175">Coiled coil</keyword>
<protein>
    <submittedName>
        <fullName evidence="3">Uncharacterized protein</fullName>
    </submittedName>
</protein>
<reference evidence="3" key="2">
    <citation type="submission" date="2025-08" db="UniProtKB">
        <authorList>
            <consortium name="Ensembl"/>
        </authorList>
    </citation>
    <scope>IDENTIFICATION</scope>
</reference>
<evidence type="ECO:0000313" key="4">
    <source>
        <dbReference type="Proteomes" id="UP000694411"/>
    </source>
</evidence>
<sequence>MDTISKKMQMLKVEKDNVTDLIEQAKANEKQTEDCYKQLGEEQQCLQKNLKGTGDDIEEAFLPMHSHLHICISFHSFST</sequence>
<name>A0A8D2ECV1_THEGE</name>
<keyword evidence="4" id="KW-1185">Reference proteome</keyword>
<accession>A0A8D2ECV1</accession>
<organism evidence="3 4">
    <name type="scientific">Theropithecus gelada</name>
    <name type="common">Gelada baboon</name>
    <dbReference type="NCBI Taxonomy" id="9565"/>
    <lineage>
        <taxon>Eukaryota</taxon>
        <taxon>Metazoa</taxon>
        <taxon>Chordata</taxon>
        <taxon>Craniata</taxon>
        <taxon>Vertebrata</taxon>
        <taxon>Euteleostomi</taxon>
        <taxon>Mammalia</taxon>
        <taxon>Eutheria</taxon>
        <taxon>Euarchontoglires</taxon>
        <taxon>Primates</taxon>
        <taxon>Haplorrhini</taxon>
        <taxon>Catarrhini</taxon>
        <taxon>Cercopithecidae</taxon>
        <taxon>Cercopithecinae</taxon>
        <taxon>Theropithecus</taxon>
    </lineage>
</organism>
<dbReference type="FunFam" id="1.20.5.340:FF:000001">
    <property type="entry name" value="Tropomyosin alpha-1 chain isoform 2"/>
    <property type="match status" value="1"/>
</dbReference>
<dbReference type="Ensembl" id="ENSTGET00000005921.1">
    <property type="protein sequence ID" value="ENSTGEP00000004864.1"/>
    <property type="gene ID" value="ENSTGEG00000004071.1"/>
</dbReference>
<dbReference type="AlphaFoldDB" id="A0A8D2ECV1"/>
<dbReference type="Gene3D" id="1.20.5.340">
    <property type="match status" value="1"/>
</dbReference>
<dbReference type="Proteomes" id="UP000694411">
    <property type="component" value="Chromosome X"/>
</dbReference>